<name>A0ABV5Y275_ARTRM</name>
<keyword evidence="2" id="KW-1185">Reference proteome</keyword>
<dbReference type="InterPro" id="IPR048274">
    <property type="entry name" value="MC_hydratase"/>
</dbReference>
<evidence type="ECO:0000313" key="1">
    <source>
        <dbReference type="EMBL" id="MFB9820282.1"/>
    </source>
</evidence>
<reference evidence="1 2" key="1">
    <citation type="submission" date="2024-09" db="EMBL/GenBank/DDBJ databases">
        <authorList>
            <person name="Sun Q."/>
            <person name="Mori K."/>
        </authorList>
    </citation>
    <scope>NUCLEOTIDE SEQUENCE [LARGE SCALE GENOMIC DNA]</scope>
    <source>
        <strain evidence="1 2">JCM 1334</strain>
    </source>
</reference>
<dbReference type="RefSeq" id="WP_234754838.1">
    <property type="nucleotide sequence ID" value="NZ_BAAAWN010000001.1"/>
</dbReference>
<comment type="caution">
    <text evidence="1">The sequence shown here is derived from an EMBL/GenBank/DDBJ whole genome shotgun (WGS) entry which is preliminary data.</text>
</comment>
<dbReference type="InterPro" id="IPR052342">
    <property type="entry name" value="MCH/BMMD"/>
</dbReference>
<dbReference type="PANTHER" id="PTHR43664:SF1">
    <property type="entry name" value="BETA-METHYLMALYL-COA DEHYDRATASE"/>
    <property type="match status" value="1"/>
</dbReference>
<dbReference type="SUPFAM" id="SSF54637">
    <property type="entry name" value="Thioesterase/thiol ester dehydrase-isomerase"/>
    <property type="match status" value="1"/>
</dbReference>
<protein>
    <submittedName>
        <fullName evidence="1">MaoC family dehydratase</fullName>
    </submittedName>
</protein>
<dbReference type="Proteomes" id="UP001589702">
    <property type="component" value="Unassembled WGS sequence"/>
</dbReference>
<gene>
    <name evidence="1" type="ORF">ACFFP1_12340</name>
</gene>
<dbReference type="Gene3D" id="3.10.129.10">
    <property type="entry name" value="Hotdog Thioesterase"/>
    <property type="match status" value="1"/>
</dbReference>
<sequence length="176" mass="20044">MSTDTVMAPKQWRGRFFEDMEVGDVYRSRLGRTIEQTDNTWFTLLTMNTNQVHFNSEFAAKTEFKAPLVNSCLTLSIVVGLSVSDTSENAMANLAWDKISMPNPVFAGDTLWAESEVTSKRESKSRPNQGIIGIRTRGINQHGQTVVEYQRTFMMYRKHAPQAVEQFPEPTSEWNV</sequence>
<proteinExistence type="predicted"/>
<dbReference type="EMBL" id="JBHMBC010000018">
    <property type="protein sequence ID" value="MFB9820282.1"/>
    <property type="molecule type" value="Genomic_DNA"/>
</dbReference>
<dbReference type="CDD" id="cd03451">
    <property type="entry name" value="FkbR2"/>
    <property type="match status" value="1"/>
</dbReference>
<accession>A0ABV5Y275</accession>
<dbReference type="PANTHER" id="PTHR43664">
    <property type="entry name" value="MONOAMINE OXIDASE-RELATED"/>
    <property type="match status" value="1"/>
</dbReference>
<dbReference type="InterPro" id="IPR029069">
    <property type="entry name" value="HotDog_dom_sf"/>
</dbReference>
<evidence type="ECO:0000313" key="2">
    <source>
        <dbReference type="Proteomes" id="UP001589702"/>
    </source>
</evidence>
<dbReference type="Pfam" id="PF19315">
    <property type="entry name" value="MC_hydratase"/>
    <property type="match status" value="1"/>
</dbReference>
<organism evidence="1 2">
    <name type="scientific">Arthrobacter ramosus</name>
    <dbReference type="NCBI Taxonomy" id="1672"/>
    <lineage>
        <taxon>Bacteria</taxon>
        <taxon>Bacillati</taxon>
        <taxon>Actinomycetota</taxon>
        <taxon>Actinomycetes</taxon>
        <taxon>Micrococcales</taxon>
        <taxon>Micrococcaceae</taxon>
        <taxon>Arthrobacter</taxon>
    </lineage>
</organism>